<gene>
    <name evidence="2" type="ORF">L596_017800</name>
</gene>
<dbReference type="EMBL" id="AZBU02000005">
    <property type="protein sequence ID" value="TKR76691.1"/>
    <property type="molecule type" value="Genomic_DNA"/>
</dbReference>
<keyword evidence="3" id="KW-1185">Reference proteome</keyword>
<evidence type="ECO:0000313" key="3">
    <source>
        <dbReference type="Proteomes" id="UP000298663"/>
    </source>
</evidence>
<reference evidence="2 3" key="1">
    <citation type="journal article" date="2015" name="Genome Biol.">
        <title>Comparative genomics of Steinernema reveals deeply conserved gene regulatory networks.</title>
        <authorList>
            <person name="Dillman A.R."/>
            <person name="Macchietto M."/>
            <person name="Porter C.F."/>
            <person name="Rogers A."/>
            <person name="Williams B."/>
            <person name="Antoshechkin I."/>
            <person name="Lee M.M."/>
            <person name="Goodwin Z."/>
            <person name="Lu X."/>
            <person name="Lewis E.E."/>
            <person name="Goodrich-Blair H."/>
            <person name="Stock S.P."/>
            <person name="Adams B.J."/>
            <person name="Sternberg P.W."/>
            <person name="Mortazavi A."/>
        </authorList>
    </citation>
    <scope>NUCLEOTIDE SEQUENCE [LARGE SCALE GENOMIC DNA]</scope>
    <source>
        <strain evidence="2 3">ALL</strain>
    </source>
</reference>
<sequence length="242" mass="26412">MASSPRSPSESSSSVSILRASPLSEATEALVVRLDRLRLSSSSTCSCSSCVQTEADEFSRRDDDTLDAYLNDLDAVDKLKQRYGVNPPPPPPRVSRNRNNNGKEDESDSGSEKNGKNCADHLGRKKKPKKKKSPKPRCGCQGRAKSAKLDFCPGCCPGTREGSPKCRPKTSRPKCGSVPVKQQELTEEGGSVKDVRSLGRPVMGLKKRKNAAKLSKEKGARSRRLDHKERQKSGKKADTMRG</sequence>
<reference evidence="2 3" key="2">
    <citation type="journal article" date="2019" name="G3 (Bethesda)">
        <title>Hybrid Assembly of the Genome of the Entomopathogenic Nematode Steinernema carpocapsae Identifies the X-Chromosome.</title>
        <authorList>
            <person name="Serra L."/>
            <person name="Macchietto M."/>
            <person name="Macias-Munoz A."/>
            <person name="McGill C.J."/>
            <person name="Rodriguez I.M."/>
            <person name="Rodriguez B."/>
            <person name="Murad R."/>
            <person name="Mortazavi A."/>
        </authorList>
    </citation>
    <scope>NUCLEOTIDE SEQUENCE [LARGE SCALE GENOMIC DNA]</scope>
    <source>
        <strain evidence="2 3">ALL</strain>
    </source>
</reference>
<evidence type="ECO:0000313" key="2">
    <source>
        <dbReference type="EMBL" id="TKR76691.1"/>
    </source>
</evidence>
<comment type="caution">
    <text evidence="2">The sequence shown here is derived from an EMBL/GenBank/DDBJ whole genome shotgun (WGS) entry which is preliminary data.</text>
</comment>
<feature type="region of interest" description="Disordered" evidence="1">
    <location>
        <begin position="78"/>
        <end position="242"/>
    </location>
</feature>
<dbReference type="Proteomes" id="UP000298663">
    <property type="component" value="Unassembled WGS sequence"/>
</dbReference>
<protein>
    <submittedName>
        <fullName evidence="2">Uncharacterized protein</fullName>
    </submittedName>
</protein>
<evidence type="ECO:0000256" key="1">
    <source>
        <dbReference type="SAM" id="MobiDB-lite"/>
    </source>
</evidence>
<proteinExistence type="predicted"/>
<feature type="compositionally biased region" description="Basic and acidic residues" evidence="1">
    <location>
        <begin position="226"/>
        <end position="242"/>
    </location>
</feature>
<feature type="compositionally biased region" description="Basic and acidic residues" evidence="1">
    <location>
        <begin position="110"/>
        <end position="122"/>
    </location>
</feature>
<dbReference type="AlphaFoldDB" id="A0A4U5N2Y7"/>
<organism evidence="2 3">
    <name type="scientific">Steinernema carpocapsae</name>
    <name type="common">Entomopathogenic nematode</name>
    <dbReference type="NCBI Taxonomy" id="34508"/>
    <lineage>
        <taxon>Eukaryota</taxon>
        <taxon>Metazoa</taxon>
        <taxon>Ecdysozoa</taxon>
        <taxon>Nematoda</taxon>
        <taxon>Chromadorea</taxon>
        <taxon>Rhabditida</taxon>
        <taxon>Tylenchina</taxon>
        <taxon>Panagrolaimomorpha</taxon>
        <taxon>Strongyloidoidea</taxon>
        <taxon>Steinernematidae</taxon>
        <taxon>Steinernema</taxon>
    </lineage>
</organism>
<name>A0A4U5N2Y7_STECR</name>
<feature type="compositionally biased region" description="Basic residues" evidence="1">
    <location>
        <begin position="123"/>
        <end position="135"/>
    </location>
</feature>
<accession>A0A4U5N2Y7</accession>
<feature type="region of interest" description="Disordered" evidence="1">
    <location>
        <begin position="1"/>
        <end position="22"/>
    </location>
</feature>